<feature type="transmembrane region" description="Helical" evidence="10">
    <location>
        <begin position="717"/>
        <end position="742"/>
    </location>
</feature>
<keyword evidence="3" id="KW-0813">Transport</keyword>
<feature type="region of interest" description="Disordered" evidence="9">
    <location>
        <begin position="1"/>
        <end position="49"/>
    </location>
</feature>
<evidence type="ECO:0000313" key="11">
    <source>
        <dbReference type="EMBL" id="ORY74735.1"/>
    </source>
</evidence>
<evidence type="ECO:0000256" key="7">
    <source>
        <dbReference type="ARBA" id="ARBA00022989"/>
    </source>
</evidence>
<dbReference type="GO" id="GO:0016020">
    <property type="term" value="C:membrane"/>
    <property type="evidence" value="ECO:0007669"/>
    <property type="project" value="UniProtKB-SubCell"/>
</dbReference>
<feature type="transmembrane region" description="Helical" evidence="10">
    <location>
        <begin position="93"/>
        <end position="113"/>
    </location>
</feature>
<feature type="compositionally biased region" description="Basic and acidic residues" evidence="9">
    <location>
        <begin position="25"/>
        <end position="38"/>
    </location>
</feature>
<feature type="transmembrane region" description="Helical" evidence="10">
    <location>
        <begin position="461"/>
        <end position="481"/>
    </location>
</feature>
<name>A0A1Y2EV69_9BASI</name>
<dbReference type="Pfam" id="PF03169">
    <property type="entry name" value="OPT"/>
    <property type="match status" value="1"/>
</dbReference>
<evidence type="ECO:0000256" key="3">
    <source>
        <dbReference type="ARBA" id="ARBA00022448"/>
    </source>
</evidence>
<gene>
    <name evidence="11" type="ORF">BCR35DRAFT_306518</name>
</gene>
<comment type="subcellular location">
    <subcellularLocation>
        <location evidence="1">Membrane</location>
        <topology evidence="1">Multi-pass membrane protein</topology>
    </subcellularLocation>
</comment>
<keyword evidence="4 10" id="KW-0812">Transmembrane</keyword>
<feature type="transmembrane region" description="Helical" evidence="10">
    <location>
        <begin position="339"/>
        <end position="358"/>
    </location>
</feature>
<dbReference type="PANTHER" id="PTHR22601">
    <property type="entry name" value="ISP4 LIKE PROTEIN"/>
    <property type="match status" value="1"/>
</dbReference>
<feature type="transmembrane region" description="Helical" evidence="10">
    <location>
        <begin position="488"/>
        <end position="511"/>
    </location>
</feature>
<feature type="transmembrane region" description="Helical" evidence="10">
    <location>
        <begin position="639"/>
        <end position="660"/>
    </location>
</feature>
<evidence type="ECO:0000313" key="12">
    <source>
        <dbReference type="Proteomes" id="UP000193467"/>
    </source>
</evidence>
<feature type="transmembrane region" description="Helical" evidence="10">
    <location>
        <begin position="408"/>
        <end position="430"/>
    </location>
</feature>
<comment type="similarity">
    <text evidence="2">Belongs to the oligopeptide OPT transporter family.</text>
</comment>
<comment type="caution">
    <text evidence="11">The sequence shown here is derived from an EMBL/GenBank/DDBJ whole genome shotgun (WGS) entry which is preliminary data.</text>
</comment>
<dbReference type="InParanoid" id="A0A1Y2EV69"/>
<dbReference type="InterPro" id="IPR004813">
    <property type="entry name" value="OPT"/>
</dbReference>
<keyword evidence="5" id="KW-0571">Peptide transport</keyword>
<keyword evidence="8 10" id="KW-0472">Membrane</keyword>
<feature type="transmembrane region" description="Helical" evidence="10">
    <location>
        <begin position="570"/>
        <end position="589"/>
    </location>
</feature>
<dbReference type="Proteomes" id="UP000193467">
    <property type="component" value="Unassembled WGS sequence"/>
</dbReference>
<evidence type="ECO:0000256" key="6">
    <source>
        <dbReference type="ARBA" id="ARBA00022927"/>
    </source>
</evidence>
<feature type="transmembrane region" description="Helical" evidence="10">
    <location>
        <begin position="255"/>
        <end position="273"/>
    </location>
</feature>
<feature type="transmembrane region" description="Helical" evidence="10">
    <location>
        <begin position="161"/>
        <end position="182"/>
    </location>
</feature>
<evidence type="ECO:0000256" key="1">
    <source>
        <dbReference type="ARBA" id="ARBA00004141"/>
    </source>
</evidence>
<evidence type="ECO:0000256" key="5">
    <source>
        <dbReference type="ARBA" id="ARBA00022856"/>
    </source>
</evidence>
<accession>A0A1Y2EV69</accession>
<dbReference type="NCBIfam" id="TIGR00728">
    <property type="entry name" value="OPT_sfam"/>
    <property type="match status" value="1"/>
</dbReference>
<keyword evidence="7 10" id="KW-1133">Transmembrane helix</keyword>
<keyword evidence="12" id="KW-1185">Reference proteome</keyword>
<feature type="compositionally biased region" description="Basic and acidic residues" evidence="9">
    <location>
        <begin position="1"/>
        <end position="12"/>
    </location>
</feature>
<feature type="transmembrane region" description="Helical" evidence="10">
    <location>
        <begin position="680"/>
        <end position="705"/>
    </location>
</feature>
<dbReference type="AlphaFoldDB" id="A0A1Y2EV69"/>
<dbReference type="GO" id="GO:0015031">
    <property type="term" value="P:protein transport"/>
    <property type="evidence" value="ECO:0007669"/>
    <property type="project" value="UniProtKB-KW"/>
</dbReference>
<evidence type="ECO:0000256" key="9">
    <source>
        <dbReference type="SAM" id="MobiDB-lite"/>
    </source>
</evidence>
<dbReference type="GO" id="GO:0035673">
    <property type="term" value="F:oligopeptide transmembrane transporter activity"/>
    <property type="evidence" value="ECO:0007669"/>
    <property type="project" value="InterPro"/>
</dbReference>
<dbReference type="EMBL" id="MCGR01000040">
    <property type="protein sequence ID" value="ORY74735.1"/>
    <property type="molecule type" value="Genomic_DNA"/>
</dbReference>
<dbReference type="OrthoDB" id="9986677at2759"/>
<evidence type="ECO:0000256" key="2">
    <source>
        <dbReference type="ARBA" id="ARBA00008807"/>
    </source>
</evidence>
<evidence type="ECO:0000256" key="8">
    <source>
        <dbReference type="ARBA" id="ARBA00023136"/>
    </source>
</evidence>
<protein>
    <submittedName>
        <fullName evidence="11">Peptide transporter MTD1</fullName>
    </submittedName>
</protein>
<reference evidence="11 12" key="1">
    <citation type="submission" date="2016-07" db="EMBL/GenBank/DDBJ databases">
        <title>Pervasive Adenine N6-methylation of Active Genes in Fungi.</title>
        <authorList>
            <consortium name="DOE Joint Genome Institute"/>
            <person name="Mondo S.J."/>
            <person name="Dannebaum R.O."/>
            <person name="Kuo R.C."/>
            <person name="Labutti K."/>
            <person name="Haridas S."/>
            <person name="Kuo A."/>
            <person name="Salamov A."/>
            <person name="Ahrendt S.R."/>
            <person name="Lipzen A."/>
            <person name="Sullivan W."/>
            <person name="Andreopoulos W.B."/>
            <person name="Clum A."/>
            <person name="Lindquist E."/>
            <person name="Daum C."/>
            <person name="Ramamoorthy G.K."/>
            <person name="Gryganskyi A."/>
            <person name="Culley D."/>
            <person name="Magnuson J.K."/>
            <person name="James T.Y."/>
            <person name="O'Malley M.A."/>
            <person name="Stajich J.E."/>
            <person name="Spatafora J.W."/>
            <person name="Visel A."/>
            <person name="Grigoriev I.V."/>
        </authorList>
    </citation>
    <scope>NUCLEOTIDE SEQUENCE [LARGE SCALE GENOMIC DNA]</scope>
    <source>
        <strain evidence="11 12">62-1032</strain>
    </source>
</reference>
<sequence>MTEHRMPFKRQDSISGAELTNSLSADDKAPAYPDEKHPQLAHQNPADEDLEELDEKNRLANGKERPIETAEDIATRCISLEDDPTLPIHTMRMWFLGLGLTCFAAVLGQIFYFRPQTVYVSQLFLQIIAFILGKLWYRLLPKGRTGFWGFLNPGDFNIKEHVAILIMSSTATESALAISVFAADELYYAIEPNYGVAIFTLLASQLWGYGIAGLLRSFTVYPTYIVFPNLVPTVNLFDALHRDPDAASQKKRLRFFWYVFIAIFVWEWFPEFIAPTLTGISIFCLARRDSPWFTRIFGGSNGNEGLGMFSLCLDWNYTGSGGGSLGALFTPFSTQVSQYAGVGLCCILFCAMYVTNVWNASNFPFLSQDLFYENGTQYDQTLILNADYSLNSTALAEQGLPWYAASNALYYLGCNLAIGATFTHVGLWFLPSIIKAVKEWRSGTQSDPHYEKMRVYREVPMWWYGIVLACSFAMAMATCYTGHSQLPWWALIVALLLSALIFPFVIVVYAVTGFSTDTQLLAQMLGSALVPRNSQANMYFTLYGYNSVTQARGLTRDLKMGQYTKLPPRVTFTVQTVGTIIGAILQLVIMKSIINNQREILLSVQGTNIWSGQQVQSYNSQAVTWGALAESMYGPGTPYFIIPMSIIIGLFVPVPFWIAHKFFPKMHFDAAVTPITCWCLGYLSVGINSSVFTTMLIALFSQYYLRRYRATWFRKYNYLLSAGLDGGTQFMVFVATFAIFGASGSPATMPNWGLNPTSELNLDYCLKLT</sequence>
<proteinExistence type="inferred from homology"/>
<dbReference type="InterPro" id="IPR004648">
    <property type="entry name" value="Oligpept_transpt"/>
</dbReference>
<evidence type="ECO:0000256" key="10">
    <source>
        <dbReference type="SAM" id="Phobius"/>
    </source>
</evidence>
<feature type="transmembrane region" description="Helical" evidence="10">
    <location>
        <begin position="119"/>
        <end position="140"/>
    </location>
</feature>
<organism evidence="11 12">
    <name type="scientific">Leucosporidium creatinivorum</name>
    <dbReference type="NCBI Taxonomy" id="106004"/>
    <lineage>
        <taxon>Eukaryota</taxon>
        <taxon>Fungi</taxon>
        <taxon>Dikarya</taxon>
        <taxon>Basidiomycota</taxon>
        <taxon>Pucciniomycotina</taxon>
        <taxon>Microbotryomycetes</taxon>
        <taxon>Leucosporidiales</taxon>
        <taxon>Leucosporidium</taxon>
    </lineage>
</organism>
<feature type="transmembrane region" description="Helical" evidence="10">
    <location>
        <begin position="194"/>
        <end position="215"/>
    </location>
</feature>
<keyword evidence="6" id="KW-0653">Protein transport</keyword>
<evidence type="ECO:0000256" key="4">
    <source>
        <dbReference type="ARBA" id="ARBA00022692"/>
    </source>
</evidence>